<comment type="caution">
    <text evidence="4">The sequence shown here is derived from an EMBL/GenBank/DDBJ whole genome shotgun (WGS) entry which is preliminary data.</text>
</comment>
<evidence type="ECO:0000313" key="4">
    <source>
        <dbReference type="EMBL" id="RUR71862.1"/>
    </source>
</evidence>
<dbReference type="GO" id="GO:0003677">
    <property type="term" value="F:DNA binding"/>
    <property type="evidence" value="ECO:0007669"/>
    <property type="project" value="UniProtKB-KW"/>
</dbReference>
<feature type="coiled-coil region" evidence="1">
    <location>
        <begin position="270"/>
        <end position="339"/>
    </location>
</feature>
<feature type="domain" description="KfrA N-terminal DNA-binding" evidence="3">
    <location>
        <begin position="20"/>
        <end position="131"/>
    </location>
</feature>
<gene>
    <name evidence="4" type="ORF">EJP67_32930</name>
</gene>
<dbReference type="Pfam" id="PF11740">
    <property type="entry name" value="KfrA_N"/>
    <property type="match status" value="1"/>
</dbReference>
<dbReference type="Proteomes" id="UP000281118">
    <property type="component" value="Unassembled WGS sequence"/>
</dbReference>
<dbReference type="InterPro" id="IPR021104">
    <property type="entry name" value="KfrA_DNA-bd_N"/>
</dbReference>
<evidence type="ECO:0000256" key="2">
    <source>
        <dbReference type="SAM" id="MobiDB-lite"/>
    </source>
</evidence>
<protein>
    <submittedName>
        <fullName evidence="4">DNA-binding protein</fullName>
    </submittedName>
</protein>
<dbReference type="OrthoDB" id="7030580at2"/>
<dbReference type="AlphaFoldDB" id="A0A3S0XXA8"/>
<feature type="coiled-coil region" evidence="1">
    <location>
        <begin position="158"/>
        <end position="199"/>
    </location>
</feature>
<accession>A0A3S0XXA8</accession>
<keyword evidence="1" id="KW-0175">Coiled coil</keyword>
<evidence type="ECO:0000313" key="5">
    <source>
        <dbReference type="Proteomes" id="UP000281118"/>
    </source>
</evidence>
<dbReference type="EMBL" id="RXFT01000026">
    <property type="protein sequence ID" value="RUR71862.1"/>
    <property type="molecule type" value="Genomic_DNA"/>
</dbReference>
<reference evidence="4 5" key="1">
    <citation type="submission" date="2018-12" db="EMBL/GenBank/DDBJ databases">
        <title>The genome sequences of Variovorax guangxiensis DSM 27352.</title>
        <authorList>
            <person name="Gao J."/>
            <person name="Sun J."/>
        </authorList>
    </citation>
    <scope>NUCLEOTIDE SEQUENCE [LARGE SCALE GENOMIC DNA]</scope>
    <source>
        <strain evidence="4 5">DSM 27352</strain>
    </source>
</reference>
<organism evidence="4 5">
    <name type="scientific">Variovorax guangxiensis</name>
    <dbReference type="NCBI Taxonomy" id="1775474"/>
    <lineage>
        <taxon>Bacteria</taxon>
        <taxon>Pseudomonadati</taxon>
        <taxon>Pseudomonadota</taxon>
        <taxon>Betaproteobacteria</taxon>
        <taxon>Burkholderiales</taxon>
        <taxon>Comamonadaceae</taxon>
        <taxon>Variovorax</taxon>
    </lineage>
</organism>
<feature type="region of interest" description="Disordered" evidence="2">
    <location>
        <begin position="339"/>
        <end position="362"/>
    </location>
</feature>
<evidence type="ECO:0000256" key="1">
    <source>
        <dbReference type="SAM" id="Coils"/>
    </source>
</evidence>
<evidence type="ECO:0000259" key="3">
    <source>
        <dbReference type="Pfam" id="PF11740"/>
    </source>
</evidence>
<name>A0A3S0XXA8_9BURK</name>
<proteinExistence type="predicted"/>
<keyword evidence="4" id="KW-0238">DNA-binding</keyword>
<sequence>MLLLFLLPRSPDMELNPEIRERVIAAANALYEQGGRVDFPRVDDVRRLAKVNMNDASIVMKDWRRQQTATPSTAPIAVPDRLRLAHETALAQTWAEAQDIANQALHAAQAAWDLERAEADAVRAELSAAFDGQAVELETVRGSVLTLEAQATASAARLAELTQSLTAMTERAATAEARAVEIERRADDLRVELDHAHEARQRSDAEITRLNSALSAAQDAVKVAVAELETERRRHVESVAKLEGVSADLATARANSASDRALAAKAQAGLEAANGKAGELAQEAANLRGRLDAIAASAELAQTAVDAANARAAEATREAATLRGRLEAMEANRTELLQALGGAQPSTEGAAKTPGSGGTRKR</sequence>